<organism evidence="3 4">
    <name type="scientific">Oryzias sinensis</name>
    <name type="common">Chinese medaka</name>
    <dbReference type="NCBI Taxonomy" id="183150"/>
    <lineage>
        <taxon>Eukaryota</taxon>
        <taxon>Metazoa</taxon>
        <taxon>Chordata</taxon>
        <taxon>Craniata</taxon>
        <taxon>Vertebrata</taxon>
        <taxon>Euteleostomi</taxon>
        <taxon>Actinopterygii</taxon>
        <taxon>Neopterygii</taxon>
        <taxon>Teleostei</taxon>
        <taxon>Neoteleostei</taxon>
        <taxon>Acanthomorphata</taxon>
        <taxon>Ovalentaria</taxon>
        <taxon>Atherinomorphae</taxon>
        <taxon>Beloniformes</taxon>
        <taxon>Adrianichthyidae</taxon>
        <taxon>Oryziinae</taxon>
        <taxon>Oryzias</taxon>
    </lineage>
</organism>
<evidence type="ECO:0000259" key="2">
    <source>
        <dbReference type="Pfam" id="PF18658"/>
    </source>
</evidence>
<dbReference type="AlphaFoldDB" id="A0A8C7XVR6"/>
<accession>A0A8C7XVR6</accession>
<protein>
    <recommendedName>
        <fullName evidence="5">SPIN-DOC-like zinc-finger domain-containing protein</fullName>
    </recommendedName>
</protein>
<dbReference type="GO" id="GO:0046983">
    <property type="term" value="F:protein dimerization activity"/>
    <property type="evidence" value="ECO:0007669"/>
    <property type="project" value="InterPro"/>
</dbReference>
<evidence type="ECO:0000313" key="3">
    <source>
        <dbReference type="Ensembl" id="ENSOSIP00000019329.1"/>
    </source>
</evidence>
<feature type="domain" description="SPIN-DOC-like zinc-finger" evidence="2">
    <location>
        <begin position="18"/>
        <end position="67"/>
    </location>
</feature>
<proteinExistence type="predicted"/>
<evidence type="ECO:0000259" key="1">
    <source>
        <dbReference type="Pfam" id="PF05699"/>
    </source>
</evidence>
<dbReference type="InterPro" id="IPR012337">
    <property type="entry name" value="RNaseH-like_sf"/>
</dbReference>
<dbReference type="InterPro" id="IPR040647">
    <property type="entry name" value="SPIN-DOC_Znf-C2H2"/>
</dbReference>
<dbReference type="PANTHER" id="PTHR45913:SF21">
    <property type="entry name" value="DUF4371 DOMAIN-CONTAINING PROTEIN"/>
    <property type="match status" value="1"/>
</dbReference>
<dbReference type="GeneTree" id="ENSGT00950000182812"/>
<dbReference type="PANTHER" id="PTHR45913">
    <property type="entry name" value="EPM2A-INTERACTING PROTEIN 1"/>
    <property type="match status" value="1"/>
</dbReference>
<dbReference type="Ensembl" id="ENSOSIT00000020413.1">
    <property type="protein sequence ID" value="ENSOSIP00000019329.1"/>
    <property type="gene ID" value="ENSOSIG00000010402.1"/>
</dbReference>
<dbReference type="Pfam" id="PF18658">
    <property type="entry name" value="zf-C2H2_12"/>
    <property type="match status" value="1"/>
</dbReference>
<reference evidence="3" key="2">
    <citation type="submission" date="2025-09" db="UniProtKB">
        <authorList>
            <consortium name="Ensembl"/>
        </authorList>
    </citation>
    <scope>IDENTIFICATION</scope>
</reference>
<sequence>MACSKIRKVDAENRTFKDEWTDKYMFILPAASSKPLCLICCENVALIKSGNVKRHYETKHGSFEEMYPQKSAVRASKIIELKAQYDRSTRVITHAFTGQQRANECSLKIAWILAQHKKAFSDVTVVKECLNAAAETLLDGKLKDDMCEKIKKIPLSATTTTRKTELLAEDVLAQLDAAVQNAVCISLAIDESTDVTDNAQLLVYVRFPHKEKKEMCEDMLGSTPLETHTRGEDIYEGIKEMLTKRKINLKQVVSVTTDGAPAMVGREKGAVARMKQDNPDLIAYHCIIHQTVLCAILSEEFAEVMNTMMKLINFLRASSSHQHRLLREFLKEMDADANDLLLHNNVRWLSKGNALERFWSIRKEIAAFLQQLKSKKATQFANFLQDKHKMDVVAFLVDIKGHLNELNLKLQGQKNSICDLMKTVRSFQIKLDIFKEDLQADCEHFPQMREQIQGERDISPYVGFIDKLIGNFCQRFDCFNLGHQLLLLIENPFLIREIRGFSKEVTQTFKWAHPGSLQLELTDLQADVALRSHFETTDSATFWLQIVPETMFPGLTKVALHTLTMFGSTYSCETAFSSMNIIKTKYRSRLTNEHLHMSMRLALTPFKPRFKLLAGQLHAHFSH</sequence>
<evidence type="ECO:0008006" key="5">
    <source>
        <dbReference type="Google" id="ProtNLM"/>
    </source>
</evidence>
<reference evidence="3" key="1">
    <citation type="submission" date="2025-08" db="UniProtKB">
        <authorList>
            <consortium name="Ensembl"/>
        </authorList>
    </citation>
    <scope>IDENTIFICATION</scope>
</reference>
<dbReference type="Proteomes" id="UP000694383">
    <property type="component" value="Unplaced"/>
</dbReference>
<keyword evidence="4" id="KW-1185">Reference proteome</keyword>
<dbReference type="SUPFAM" id="SSF53098">
    <property type="entry name" value="Ribonuclease H-like"/>
    <property type="match status" value="1"/>
</dbReference>
<dbReference type="Pfam" id="PF05699">
    <property type="entry name" value="Dimer_Tnp_hAT"/>
    <property type="match status" value="1"/>
</dbReference>
<feature type="domain" description="HAT C-terminal dimerisation" evidence="1">
    <location>
        <begin position="541"/>
        <end position="597"/>
    </location>
</feature>
<dbReference type="InterPro" id="IPR008906">
    <property type="entry name" value="HATC_C_dom"/>
</dbReference>
<name>A0A8C7XVR6_9TELE</name>
<evidence type="ECO:0000313" key="4">
    <source>
        <dbReference type="Proteomes" id="UP000694383"/>
    </source>
</evidence>